<dbReference type="RefSeq" id="WP_085669155.1">
    <property type="nucleotide sequence ID" value="NZ_JACKRU010000193.1"/>
</dbReference>
<keyword evidence="3" id="KW-1185">Reference proteome</keyword>
<dbReference type="GO" id="GO:0015888">
    <property type="term" value="P:thiamine transport"/>
    <property type="evidence" value="ECO:0007669"/>
    <property type="project" value="TreeGrafter"/>
</dbReference>
<protein>
    <recommendedName>
        <fullName evidence="4">ABC transporter substrate-binding protein</fullName>
    </recommendedName>
</protein>
<gene>
    <name evidence="2" type="ORF">AWC27_01115</name>
</gene>
<dbReference type="GO" id="GO:0030976">
    <property type="term" value="F:thiamine pyrophosphate binding"/>
    <property type="evidence" value="ECO:0007669"/>
    <property type="project" value="TreeGrafter"/>
</dbReference>
<organism evidence="2 3">
    <name type="scientific">Mycobacterium szulgai</name>
    <dbReference type="NCBI Taxonomy" id="1787"/>
    <lineage>
        <taxon>Bacteria</taxon>
        <taxon>Bacillati</taxon>
        <taxon>Actinomycetota</taxon>
        <taxon>Actinomycetes</taxon>
        <taxon>Mycobacteriales</taxon>
        <taxon>Mycobacteriaceae</taxon>
        <taxon>Mycobacterium</taxon>
    </lineage>
</organism>
<dbReference type="AlphaFoldDB" id="A0A1X2FCP5"/>
<name>A0A1X2FCP5_MYCSZ</name>
<dbReference type="Gene3D" id="3.40.190.10">
    <property type="entry name" value="Periplasmic binding protein-like II"/>
    <property type="match status" value="2"/>
</dbReference>
<dbReference type="SUPFAM" id="SSF53850">
    <property type="entry name" value="Periplasmic binding protein-like II"/>
    <property type="match status" value="1"/>
</dbReference>
<dbReference type="GO" id="GO:0030975">
    <property type="term" value="F:thiamine binding"/>
    <property type="evidence" value="ECO:0007669"/>
    <property type="project" value="TreeGrafter"/>
</dbReference>
<dbReference type="Pfam" id="PF13416">
    <property type="entry name" value="SBP_bac_8"/>
    <property type="match status" value="1"/>
</dbReference>
<reference evidence="2 3" key="1">
    <citation type="submission" date="2016-01" db="EMBL/GenBank/DDBJ databases">
        <title>The new phylogeny of the genus Mycobacterium.</title>
        <authorList>
            <person name="Tarcisio F."/>
            <person name="Conor M."/>
            <person name="Antonella G."/>
            <person name="Elisabetta G."/>
            <person name="Giulia F.S."/>
            <person name="Sara T."/>
            <person name="Anna F."/>
            <person name="Clotilde B."/>
            <person name="Roberto B."/>
            <person name="Veronica D.S."/>
            <person name="Fabio R."/>
            <person name="Monica P."/>
            <person name="Olivier J."/>
            <person name="Enrico T."/>
            <person name="Nicola S."/>
        </authorList>
    </citation>
    <scope>NUCLEOTIDE SEQUENCE [LARGE SCALE GENOMIC DNA]</scope>
    <source>
        <strain evidence="2 3">DSM 44166</strain>
    </source>
</reference>
<dbReference type="GO" id="GO:0030288">
    <property type="term" value="C:outer membrane-bounded periplasmic space"/>
    <property type="evidence" value="ECO:0007669"/>
    <property type="project" value="TreeGrafter"/>
</dbReference>
<comment type="caution">
    <text evidence="2">The sequence shown here is derived from an EMBL/GenBank/DDBJ whole genome shotgun (WGS) entry which is preliminary data.</text>
</comment>
<dbReference type="OrthoDB" id="9769319at2"/>
<evidence type="ECO:0000313" key="2">
    <source>
        <dbReference type="EMBL" id="ORX16221.1"/>
    </source>
</evidence>
<evidence type="ECO:0000256" key="1">
    <source>
        <dbReference type="ARBA" id="ARBA00022729"/>
    </source>
</evidence>
<dbReference type="PANTHER" id="PTHR30006:SF2">
    <property type="entry name" value="ABC TRANSPORTER SUBSTRATE-BINDING PROTEIN"/>
    <property type="match status" value="1"/>
</dbReference>
<accession>A0A1X2FCP5</accession>
<dbReference type="Proteomes" id="UP000193317">
    <property type="component" value="Unassembled WGS sequence"/>
</dbReference>
<proteinExistence type="predicted"/>
<sequence length="343" mass="37403">MPESEASDRELAVMSWGGPWDSALRSAVSDPFEAATGIAVRHQKYVGLAVPDQLATAVRAGARPPCGVAWTNAVAAMRAAHDGWCDPLSPEQVPNLMSLHPRAQPDGFDGWPLAMVYSVIYVLVFQRAIFGGHVPESWNVLLDPRHRGRIALYPDGNGIHAVAQVLGGGAVDDIPEHMEPCWNFLRAMRPQVSAMDYSGQLAEHLRAGHLDLCFRALPNAIGFQRAGIDVGWVAPAEGVPDTMDCLWVPRGLSPEVAEWARRYIDFALSRPVQEHWCRLLGAIPARPDAAAPPTLGAATRTPQCLDDRQHLLYVPDRIKLVHAAGWQQKFRSIFNGPNSSATA</sequence>
<evidence type="ECO:0008006" key="4">
    <source>
        <dbReference type="Google" id="ProtNLM"/>
    </source>
</evidence>
<dbReference type="EMBL" id="LQPW01000013">
    <property type="protein sequence ID" value="ORX16221.1"/>
    <property type="molecule type" value="Genomic_DNA"/>
</dbReference>
<dbReference type="PANTHER" id="PTHR30006">
    <property type="entry name" value="THIAMINE-BINDING PERIPLASMIC PROTEIN-RELATED"/>
    <property type="match status" value="1"/>
</dbReference>
<keyword evidence="1" id="KW-0732">Signal</keyword>
<dbReference type="InterPro" id="IPR006059">
    <property type="entry name" value="SBP"/>
</dbReference>
<evidence type="ECO:0000313" key="3">
    <source>
        <dbReference type="Proteomes" id="UP000193317"/>
    </source>
</evidence>